<reference evidence="2 3" key="1">
    <citation type="journal article" date="2017" name="Arch. Microbiol.">
        <title>Mariprofundus micogutta sp. nov., a novel iron-oxidizing zetaproteobacterium isolated from a deep-sea hydrothermal field at the Bayonnaise knoll of the Izu-Ogasawara arc, and a description of Mariprofundales ord. nov. and Zetaproteobacteria classis nov.</title>
        <authorList>
            <person name="Makita H."/>
            <person name="Tanaka E."/>
            <person name="Mitsunobu S."/>
            <person name="Miyazaki M."/>
            <person name="Nunoura T."/>
            <person name="Uematsu K."/>
            <person name="Takaki Y."/>
            <person name="Nishi S."/>
            <person name="Shimamura S."/>
            <person name="Takai K."/>
        </authorList>
    </citation>
    <scope>NUCLEOTIDE SEQUENCE [LARGE SCALE GENOMIC DNA]</scope>
    <source>
        <strain evidence="2 3">ET2</strain>
    </source>
</reference>
<dbReference type="AlphaFoldDB" id="A0A1L8CMN4"/>
<organism evidence="2 3">
    <name type="scientific">Mariprofundus micogutta</name>
    <dbReference type="NCBI Taxonomy" id="1921010"/>
    <lineage>
        <taxon>Bacteria</taxon>
        <taxon>Pseudomonadati</taxon>
        <taxon>Pseudomonadota</taxon>
        <taxon>Candidatius Mariprofundia</taxon>
        <taxon>Mariprofundales</taxon>
        <taxon>Mariprofundaceae</taxon>
        <taxon>Mariprofundus</taxon>
    </lineage>
</organism>
<dbReference type="Proteomes" id="UP000231632">
    <property type="component" value="Unassembled WGS sequence"/>
</dbReference>
<comment type="caution">
    <text evidence="2">The sequence shown here is derived from an EMBL/GenBank/DDBJ whole genome shotgun (WGS) entry which is preliminary data.</text>
</comment>
<accession>A0A1L8CMN4</accession>
<feature type="chain" id="PRO_5012228213" evidence="1">
    <location>
        <begin position="23"/>
        <end position="217"/>
    </location>
</feature>
<proteinExistence type="predicted"/>
<sequence>MSYFLRITLILTLLLASFTAHADTDPRMVFKVLPDENRGITVQDLHRDVRAAADMALPKLWFRIVPDYAQNQIPKKVKAVRFLKRATPTPEGVTITFNAKRVFAWLKSNNIPSFDDPAEPVAQMQTETTMSEPIAAVAKGAYLILMVHRHASLPEQVLFEEDLKREPRIADLSLRQVNRDGQQYRLRLNGSDDQWLTLWFKRRGLTLSPTIEGWVAR</sequence>
<evidence type="ECO:0000313" key="2">
    <source>
        <dbReference type="EMBL" id="GAV20178.1"/>
    </source>
</evidence>
<dbReference type="STRING" id="1921010.MMIC_P1142"/>
<keyword evidence="1" id="KW-0732">Signal</keyword>
<gene>
    <name evidence="2" type="ORF">MMIC_P1142</name>
</gene>
<evidence type="ECO:0000313" key="3">
    <source>
        <dbReference type="Proteomes" id="UP000231632"/>
    </source>
</evidence>
<protein>
    <submittedName>
        <fullName evidence="2">Uncharacterized protein</fullName>
    </submittedName>
</protein>
<dbReference type="EMBL" id="BDFD01000008">
    <property type="protein sequence ID" value="GAV20178.1"/>
    <property type="molecule type" value="Genomic_DNA"/>
</dbReference>
<dbReference type="RefSeq" id="WP_072659504.1">
    <property type="nucleotide sequence ID" value="NZ_BDFD01000008.1"/>
</dbReference>
<feature type="signal peptide" evidence="1">
    <location>
        <begin position="1"/>
        <end position="22"/>
    </location>
</feature>
<evidence type="ECO:0000256" key="1">
    <source>
        <dbReference type="SAM" id="SignalP"/>
    </source>
</evidence>
<dbReference type="OrthoDB" id="5292259at2"/>
<name>A0A1L8CMN4_9PROT</name>
<keyword evidence="3" id="KW-1185">Reference proteome</keyword>